<dbReference type="AlphaFoldDB" id="M4Z6T5"/>
<organism evidence="2 3">
    <name type="scientific">Bradyrhizobium oligotrophicum S58</name>
    <dbReference type="NCBI Taxonomy" id="1245469"/>
    <lineage>
        <taxon>Bacteria</taxon>
        <taxon>Pseudomonadati</taxon>
        <taxon>Pseudomonadota</taxon>
        <taxon>Alphaproteobacteria</taxon>
        <taxon>Hyphomicrobiales</taxon>
        <taxon>Nitrobacteraceae</taxon>
        <taxon>Bradyrhizobium</taxon>
    </lineage>
</organism>
<dbReference type="EMBL" id="AP012603">
    <property type="protein sequence ID" value="BAM89094.1"/>
    <property type="molecule type" value="Genomic_DNA"/>
</dbReference>
<dbReference type="Proteomes" id="UP000011841">
    <property type="component" value="Chromosome"/>
</dbReference>
<dbReference type="GeneID" id="301816959"/>
<feature type="signal peptide" evidence="1">
    <location>
        <begin position="1"/>
        <end position="21"/>
    </location>
</feature>
<dbReference type="eggNOG" id="ENOG50302JN">
    <property type="taxonomic scope" value="Bacteria"/>
</dbReference>
<name>M4Z6T5_9BRAD</name>
<gene>
    <name evidence="2" type="ORF">S58_30950</name>
</gene>
<dbReference type="HOGENOM" id="CLU_2452650_0_0_5"/>
<reference evidence="2 3" key="1">
    <citation type="journal article" date="2013" name="Appl. Environ. Microbiol.">
        <title>Genome analysis suggests that the soil oligotrophic bacterium Agromonas oligotrophica (Bradyrhizobium oligotrophicum) is a nitrogen-fixing symbiont of Aeschynomene indica.</title>
        <authorList>
            <person name="Okubo T."/>
            <person name="Fukushima S."/>
            <person name="Itakura M."/>
            <person name="Oshima K."/>
            <person name="Longtonglang A."/>
            <person name="Teaumroong N."/>
            <person name="Mitsui H."/>
            <person name="Hattori M."/>
            <person name="Hattori R."/>
            <person name="Hattori T."/>
            <person name="Minamisawa K."/>
        </authorList>
    </citation>
    <scope>NUCLEOTIDE SEQUENCE [LARGE SCALE GENOMIC DNA]</scope>
    <source>
        <strain evidence="2 3">S58</strain>
    </source>
</reference>
<keyword evidence="3" id="KW-1185">Reference proteome</keyword>
<dbReference type="PATRIC" id="fig|1245469.3.peg.3165"/>
<sequence>MSKLVSFAAAFIVAAAALAPAASEARIHHRHHHRHHHGLPYAISFLHNYGPGPMPGTFAFYDGPSTNHCYQSSSAYIGQDRRRHPCF</sequence>
<protein>
    <submittedName>
        <fullName evidence="2">Uncharacterized protein</fullName>
    </submittedName>
</protein>
<proteinExistence type="predicted"/>
<dbReference type="RefSeq" id="WP_015666215.1">
    <property type="nucleotide sequence ID" value="NC_020453.1"/>
</dbReference>
<evidence type="ECO:0000256" key="1">
    <source>
        <dbReference type="SAM" id="SignalP"/>
    </source>
</evidence>
<evidence type="ECO:0000313" key="2">
    <source>
        <dbReference type="EMBL" id="BAM89094.1"/>
    </source>
</evidence>
<accession>M4Z6T5</accession>
<dbReference type="KEGG" id="aol:S58_30950"/>
<feature type="chain" id="PRO_5004062086" evidence="1">
    <location>
        <begin position="22"/>
        <end position="87"/>
    </location>
</feature>
<keyword evidence="1" id="KW-0732">Signal</keyword>
<dbReference type="OrthoDB" id="8242239at2"/>
<evidence type="ECO:0000313" key="3">
    <source>
        <dbReference type="Proteomes" id="UP000011841"/>
    </source>
</evidence>